<organism evidence="2 3">
    <name type="scientific">Phytophthora lilii</name>
    <dbReference type="NCBI Taxonomy" id="2077276"/>
    <lineage>
        <taxon>Eukaryota</taxon>
        <taxon>Sar</taxon>
        <taxon>Stramenopiles</taxon>
        <taxon>Oomycota</taxon>
        <taxon>Peronosporomycetes</taxon>
        <taxon>Peronosporales</taxon>
        <taxon>Peronosporaceae</taxon>
        <taxon>Phytophthora</taxon>
    </lineage>
</organism>
<keyword evidence="3" id="KW-1185">Reference proteome</keyword>
<feature type="compositionally biased region" description="Polar residues" evidence="1">
    <location>
        <begin position="218"/>
        <end position="239"/>
    </location>
</feature>
<feature type="compositionally biased region" description="Basic residues" evidence="1">
    <location>
        <begin position="413"/>
        <end position="427"/>
    </location>
</feature>
<sequence>MSPETDANDHVPLEFLLGARVKYYYPDSSALNRQRRGSKQARQLLQQVLDEDGLNEKVGPSSSIIPQAEFDKPVVLKTLVEAASASRPDEEIIFDHESFQLNFEDNKRSSIRIKTLQERQDEDIKRQQQRVSSFHGYKQDHHYFLDVTGAAARIPHTTSRHLRDTKLSVIKARKEQEDRRTHELLEILQEQKTHTRTALHHHKEFSKTLTRQRDPHDVSTSLLTLDGVSQQENNKSTGKWNEVNRPRASYPFPEPYRKENIKELEHPRRPMLATLNLDAQIVSSSPTQNWSSNAVEFDEDLLSASSNNEENAETGANSEQVRRRLSDRQREVFACDTANGLFLGGGFIAKKANNKYEKKKKLDQMSYNSGNRLSQETSERKFLDTVLDAQSALILPLVEANKPAVRRREASAGHRRPKPHHKPSPHT</sequence>
<evidence type="ECO:0000256" key="1">
    <source>
        <dbReference type="SAM" id="MobiDB-lite"/>
    </source>
</evidence>
<dbReference type="Proteomes" id="UP001165083">
    <property type="component" value="Unassembled WGS sequence"/>
</dbReference>
<evidence type="ECO:0000313" key="2">
    <source>
        <dbReference type="EMBL" id="GMF30778.1"/>
    </source>
</evidence>
<dbReference type="OrthoDB" id="128464at2759"/>
<comment type="caution">
    <text evidence="2">The sequence shown here is derived from an EMBL/GenBank/DDBJ whole genome shotgun (WGS) entry which is preliminary data.</text>
</comment>
<accession>A0A9W6UD55</accession>
<proteinExistence type="predicted"/>
<gene>
    <name evidence="2" type="ORF">Plil01_001315800</name>
</gene>
<protein>
    <submittedName>
        <fullName evidence="2">Unnamed protein product</fullName>
    </submittedName>
</protein>
<feature type="compositionally biased region" description="Basic residues" evidence="1">
    <location>
        <begin position="195"/>
        <end position="204"/>
    </location>
</feature>
<name>A0A9W6UD55_9STRA</name>
<dbReference type="EMBL" id="BSXW01000863">
    <property type="protein sequence ID" value="GMF30778.1"/>
    <property type="molecule type" value="Genomic_DNA"/>
</dbReference>
<evidence type="ECO:0000313" key="3">
    <source>
        <dbReference type="Proteomes" id="UP001165083"/>
    </source>
</evidence>
<reference evidence="2" key="1">
    <citation type="submission" date="2023-04" db="EMBL/GenBank/DDBJ databases">
        <title>Phytophthora lilii NBRC 32176.</title>
        <authorList>
            <person name="Ichikawa N."/>
            <person name="Sato H."/>
            <person name="Tonouchi N."/>
        </authorList>
    </citation>
    <scope>NUCLEOTIDE SEQUENCE</scope>
    <source>
        <strain evidence="2">NBRC 32176</strain>
    </source>
</reference>
<dbReference type="AlphaFoldDB" id="A0A9W6UD55"/>
<feature type="region of interest" description="Disordered" evidence="1">
    <location>
        <begin position="401"/>
        <end position="427"/>
    </location>
</feature>
<feature type="region of interest" description="Disordered" evidence="1">
    <location>
        <begin position="195"/>
        <end position="254"/>
    </location>
</feature>